<dbReference type="SUPFAM" id="SSF47240">
    <property type="entry name" value="Ferritin-like"/>
    <property type="match status" value="1"/>
</dbReference>
<evidence type="ECO:0000313" key="3">
    <source>
        <dbReference type="Proteomes" id="UP000256708"/>
    </source>
</evidence>
<dbReference type="InterPro" id="IPR009078">
    <property type="entry name" value="Ferritin-like_SF"/>
</dbReference>
<proteinExistence type="predicted"/>
<evidence type="ECO:0000313" key="2">
    <source>
        <dbReference type="EMBL" id="RDV17134.1"/>
    </source>
</evidence>
<dbReference type="EMBL" id="QRGR01000001">
    <property type="protein sequence ID" value="RDV17134.1"/>
    <property type="molecule type" value="Genomic_DNA"/>
</dbReference>
<dbReference type="PIRSF" id="PIRSF029477">
    <property type="entry name" value="UCP029477"/>
    <property type="match status" value="1"/>
</dbReference>
<reference evidence="3" key="1">
    <citation type="submission" date="2018-08" db="EMBL/GenBank/DDBJ databases">
        <authorList>
            <person name="Liu Z.-W."/>
            <person name="Du Z.-J."/>
        </authorList>
    </citation>
    <scope>NUCLEOTIDE SEQUENCE [LARGE SCALE GENOMIC DNA]</scope>
    <source>
        <strain evidence="3">H4X</strain>
    </source>
</reference>
<dbReference type="Proteomes" id="UP000256708">
    <property type="component" value="Unassembled WGS sequence"/>
</dbReference>
<dbReference type="Gene3D" id="1.20.1260.10">
    <property type="match status" value="1"/>
</dbReference>
<dbReference type="NCBIfam" id="TIGR02284">
    <property type="entry name" value="PA2169 family four-helix-bundle protein"/>
    <property type="match status" value="1"/>
</dbReference>
<dbReference type="AlphaFoldDB" id="A0A3D8LIQ9"/>
<dbReference type="Pfam" id="PF09537">
    <property type="entry name" value="DUF2383"/>
    <property type="match status" value="1"/>
</dbReference>
<dbReference type="OrthoDB" id="282393at2"/>
<organism evidence="2 3">
    <name type="scientific">Pontibacter diazotrophicus</name>
    <dbReference type="NCBI Taxonomy" id="1400979"/>
    <lineage>
        <taxon>Bacteria</taxon>
        <taxon>Pseudomonadati</taxon>
        <taxon>Bacteroidota</taxon>
        <taxon>Cytophagia</taxon>
        <taxon>Cytophagales</taxon>
        <taxon>Hymenobacteraceae</taxon>
        <taxon>Pontibacter</taxon>
    </lineage>
</organism>
<comment type="caution">
    <text evidence="2">The sequence shown here is derived from an EMBL/GenBank/DDBJ whole genome shotgun (WGS) entry which is preliminary data.</text>
</comment>
<dbReference type="InterPro" id="IPR011971">
    <property type="entry name" value="CHP02284"/>
</dbReference>
<dbReference type="InterPro" id="IPR019052">
    <property type="entry name" value="DUF2383"/>
</dbReference>
<name>A0A3D8LIQ9_9BACT</name>
<dbReference type="RefSeq" id="WP_115563654.1">
    <property type="nucleotide sequence ID" value="NZ_QRGR01000001.1"/>
</dbReference>
<accession>A0A3D8LIQ9</accession>
<evidence type="ECO:0000259" key="1">
    <source>
        <dbReference type="Pfam" id="PF09537"/>
    </source>
</evidence>
<dbReference type="InterPro" id="IPR012347">
    <property type="entry name" value="Ferritin-like"/>
</dbReference>
<sequence length="151" mass="17313">MQNNNEKTIDVLQELNQFVNDRIEGYKHASEATKNPAHQSFYNDLINESNQFSNQINRTISKYGGERQESTTTKGKIFRGWMDVKATVTGSDEEAIIESNLYGEEWAQKAYNDALDQKGELPENIVQMVEKQKQSSLATCEKLRQMKETVD</sequence>
<gene>
    <name evidence="2" type="ORF">DXT99_01060</name>
</gene>
<protein>
    <submittedName>
        <fullName evidence="2">PA2169 family four-helix-bundle protein</fullName>
    </submittedName>
</protein>
<feature type="domain" description="DUF2383" evidence="1">
    <location>
        <begin position="8"/>
        <end position="116"/>
    </location>
</feature>
<dbReference type="InterPro" id="IPR016920">
    <property type="entry name" value="UCP029477"/>
</dbReference>
<keyword evidence="3" id="KW-1185">Reference proteome</keyword>